<dbReference type="Proteomes" id="UP000184330">
    <property type="component" value="Unassembled WGS sequence"/>
</dbReference>
<dbReference type="AlphaFoldDB" id="A0A1L7XFG0"/>
<dbReference type="PANTHER" id="PTHR38166:SF1">
    <property type="entry name" value="C2H2-TYPE DOMAIN-CONTAINING PROTEIN"/>
    <property type="match status" value="1"/>
</dbReference>
<protein>
    <recommendedName>
        <fullName evidence="4">C2H2-type domain-containing protein</fullName>
    </recommendedName>
</protein>
<evidence type="ECO:0008006" key="4">
    <source>
        <dbReference type="Google" id="ProtNLM"/>
    </source>
</evidence>
<gene>
    <name evidence="2" type="ORF">PAC_13603</name>
</gene>
<reference evidence="2 3" key="1">
    <citation type="submission" date="2016-03" db="EMBL/GenBank/DDBJ databases">
        <authorList>
            <person name="Ploux O."/>
        </authorList>
    </citation>
    <scope>NUCLEOTIDE SEQUENCE [LARGE SCALE GENOMIC DNA]</scope>
    <source>
        <strain evidence="2 3">UAMH 11012</strain>
    </source>
</reference>
<feature type="region of interest" description="Disordered" evidence="1">
    <location>
        <begin position="67"/>
        <end position="92"/>
    </location>
</feature>
<proteinExistence type="predicted"/>
<dbReference type="PANTHER" id="PTHR38166">
    <property type="entry name" value="C2H2-TYPE DOMAIN-CONTAINING PROTEIN-RELATED"/>
    <property type="match status" value="1"/>
</dbReference>
<evidence type="ECO:0000313" key="2">
    <source>
        <dbReference type="EMBL" id="CZR63706.1"/>
    </source>
</evidence>
<evidence type="ECO:0000256" key="1">
    <source>
        <dbReference type="SAM" id="MobiDB-lite"/>
    </source>
</evidence>
<sequence>MEEIISGMLVSTPHERTQLETLLERITPYEILDDRPISLFQGSTQETTSFEPQNAAGSGNFGTLQDQNAFGATFPKPTSRRPKANNRVPLASGSLTPRSPTFACHFFKKDPKKYNGYVSRKYMNCIHPHILESDLHRLKDHFRNHRVPQCSRCYYCFGNSEALMEHRRSPAPCISASSAIKEGIDDSEWERISQVEKKRKRGRLLFQKCTSDALNFSNERTWESSGGKGSEKVPEEEFRAACKWLGQQAEVLVAE</sequence>
<dbReference type="OrthoDB" id="3558302at2759"/>
<organism evidence="2 3">
    <name type="scientific">Phialocephala subalpina</name>
    <dbReference type="NCBI Taxonomy" id="576137"/>
    <lineage>
        <taxon>Eukaryota</taxon>
        <taxon>Fungi</taxon>
        <taxon>Dikarya</taxon>
        <taxon>Ascomycota</taxon>
        <taxon>Pezizomycotina</taxon>
        <taxon>Leotiomycetes</taxon>
        <taxon>Helotiales</taxon>
        <taxon>Mollisiaceae</taxon>
        <taxon>Phialocephala</taxon>
        <taxon>Phialocephala fortinii species complex</taxon>
    </lineage>
</organism>
<keyword evidence="3" id="KW-1185">Reference proteome</keyword>
<name>A0A1L7XFG0_9HELO</name>
<accession>A0A1L7XFG0</accession>
<evidence type="ECO:0000313" key="3">
    <source>
        <dbReference type="Proteomes" id="UP000184330"/>
    </source>
</evidence>
<dbReference type="EMBL" id="FJOG01000024">
    <property type="protein sequence ID" value="CZR63706.1"/>
    <property type="molecule type" value="Genomic_DNA"/>
</dbReference>